<protein>
    <submittedName>
        <fullName evidence="2">Glycosyltransferase family 1 protein</fullName>
    </submittedName>
</protein>
<dbReference type="EMBL" id="CP053586">
    <property type="protein sequence ID" value="WNZ23137.1"/>
    <property type="molecule type" value="Genomic_DNA"/>
</dbReference>
<dbReference type="RefSeq" id="WP_316434728.1">
    <property type="nucleotide sequence ID" value="NZ_CP053586.1"/>
</dbReference>
<name>A0AA96WB64_9CYAN</name>
<evidence type="ECO:0000259" key="1">
    <source>
        <dbReference type="Pfam" id="PF13524"/>
    </source>
</evidence>
<gene>
    <name evidence="2" type="ORF">HJG54_09890</name>
</gene>
<reference evidence="2" key="1">
    <citation type="submission" date="2020-05" db="EMBL/GenBank/DDBJ databases">
        <authorList>
            <person name="Zhu T."/>
            <person name="Keshari N."/>
            <person name="Lu X."/>
        </authorList>
    </citation>
    <scope>NUCLEOTIDE SEQUENCE</scope>
    <source>
        <strain evidence="2">NK1-12</strain>
    </source>
</reference>
<feature type="domain" description="Spore protein YkvP/CgeB glycosyl transferase-like" evidence="1">
    <location>
        <begin position="194"/>
        <end position="305"/>
    </location>
</feature>
<accession>A0AA96WB64</accession>
<sequence length="381" mass="43614">MTISFVGTRKPQLTRLEPLPYPVYFVNKNVKKWRSLMESDELPENLESVYESCIEGLDIWSVQTYVHLKQRGLNVHLVPHFVPGQICVVSYHHLMLRDLPFNSYVVACRLDSARPAICEQQTVMNRLCVEQATDHLMHHWPQPTLQPRDPARGTRLETLSFKGGPLNLAAPFRDPAFLQQLNELGIELRCSTGDWLTQFRDWGNYTESDAVIAVRNLTQYDYRVKPAVKLINAWHAGCPALLGPEPAYLDIQRSELDFITVSTPQDVIGALRRLQENPGLYQAMVENGLKRAAEFSTDRIAQQWRDLLAGPITEGYERWQRQSTLQKLCRPLQFVQRALQHKREVKHYLYHRDNGIRSSGAEVNLNGLDSYPANGLITAEA</sequence>
<dbReference type="InterPro" id="IPR055259">
    <property type="entry name" value="YkvP/CgeB_Glyco_trans-like"/>
</dbReference>
<dbReference type="Pfam" id="PF13524">
    <property type="entry name" value="Glyco_trans_1_2"/>
    <property type="match status" value="1"/>
</dbReference>
<dbReference type="AlphaFoldDB" id="A0AA96WB64"/>
<proteinExistence type="predicted"/>
<dbReference type="SUPFAM" id="SSF53756">
    <property type="entry name" value="UDP-Glycosyltransferase/glycogen phosphorylase"/>
    <property type="match status" value="1"/>
</dbReference>
<evidence type="ECO:0000313" key="2">
    <source>
        <dbReference type="EMBL" id="WNZ23137.1"/>
    </source>
</evidence>
<organism evidence="2">
    <name type="scientific">Leptolyngbya sp. NK1-12</name>
    <dbReference type="NCBI Taxonomy" id="2547451"/>
    <lineage>
        <taxon>Bacteria</taxon>
        <taxon>Bacillati</taxon>
        <taxon>Cyanobacteriota</taxon>
        <taxon>Cyanophyceae</taxon>
        <taxon>Leptolyngbyales</taxon>
        <taxon>Leptolyngbyaceae</taxon>
        <taxon>Leptolyngbya group</taxon>
        <taxon>Leptolyngbya</taxon>
    </lineage>
</organism>